<keyword evidence="1" id="KW-0472">Membrane</keyword>
<accession>A0A2V2YPS5</accession>
<name>A0A2V2YPS5_9BACL</name>
<gene>
    <name evidence="2" type="ORF">DFQ01_12729</name>
</gene>
<feature type="transmembrane region" description="Helical" evidence="1">
    <location>
        <begin position="145"/>
        <end position="161"/>
    </location>
</feature>
<keyword evidence="1" id="KW-1133">Transmembrane helix</keyword>
<dbReference type="Proteomes" id="UP000246635">
    <property type="component" value="Unassembled WGS sequence"/>
</dbReference>
<feature type="transmembrane region" description="Helical" evidence="1">
    <location>
        <begin position="247"/>
        <end position="267"/>
    </location>
</feature>
<dbReference type="RefSeq" id="WP_110046448.1">
    <property type="nucleotide sequence ID" value="NZ_CP054609.1"/>
</dbReference>
<keyword evidence="3" id="KW-1185">Reference proteome</keyword>
<keyword evidence="1" id="KW-0812">Transmembrane</keyword>
<evidence type="ECO:0000313" key="2">
    <source>
        <dbReference type="EMBL" id="PWV95426.1"/>
    </source>
</evidence>
<feature type="transmembrane region" description="Helical" evidence="1">
    <location>
        <begin position="86"/>
        <end position="103"/>
    </location>
</feature>
<feature type="transmembrane region" description="Helical" evidence="1">
    <location>
        <begin position="196"/>
        <end position="213"/>
    </location>
</feature>
<dbReference type="EMBL" id="QGTQ01000027">
    <property type="protein sequence ID" value="PWV95426.1"/>
    <property type="molecule type" value="Genomic_DNA"/>
</dbReference>
<feature type="transmembrane region" description="Helical" evidence="1">
    <location>
        <begin position="166"/>
        <end position="184"/>
    </location>
</feature>
<dbReference type="AlphaFoldDB" id="A0A2V2YPS5"/>
<feature type="transmembrane region" description="Helical" evidence="1">
    <location>
        <begin position="63"/>
        <end position="80"/>
    </location>
</feature>
<sequence length="276" mass="31802">MDQQRGKVIVQEIEYWQKSKLLPDHYCDFLLNLYAEQADQSKPSNRLTGRAAEAARSASGKQWLFAIVFFSLICFVVLHFNAFHPLLQIGVTAVGFVLLLWYGQRMRRKNEAAGIAVIGMDMLGLLGMGIYILHQHDDNSWSSKALLLAGCALLWICYGIGARLSLLHLAGWVVLILLYAWVLARRDVEPPWYEIQLYWVPMTFVFAWFSWFIQRWSRPVAAVLFIIGCFIWFMPELYSTMFVEDRAWPQLIMFAKIAIGGGLLFGLRKQWIAWVA</sequence>
<organism evidence="2 3">
    <name type="scientific">Paenibacillus cellulosilyticus</name>
    <dbReference type="NCBI Taxonomy" id="375489"/>
    <lineage>
        <taxon>Bacteria</taxon>
        <taxon>Bacillati</taxon>
        <taxon>Bacillota</taxon>
        <taxon>Bacilli</taxon>
        <taxon>Bacillales</taxon>
        <taxon>Paenibacillaceae</taxon>
        <taxon>Paenibacillus</taxon>
    </lineage>
</organism>
<evidence type="ECO:0000313" key="3">
    <source>
        <dbReference type="Proteomes" id="UP000246635"/>
    </source>
</evidence>
<reference evidence="2 3" key="1">
    <citation type="submission" date="2018-05" db="EMBL/GenBank/DDBJ databases">
        <title>Genomic Encyclopedia of Type Strains, Phase III (KMG-III): the genomes of soil and plant-associated and newly described type strains.</title>
        <authorList>
            <person name="Whitman W."/>
        </authorList>
    </citation>
    <scope>NUCLEOTIDE SEQUENCE [LARGE SCALE GENOMIC DNA]</scope>
    <source>
        <strain evidence="2 3">CECT 5696</strain>
    </source>
</reference>
<comment type="caution">
    <text evidence="2">The sequence shown here is derived from an EMBL/GenBank/DDBJ whole genome shotgun (WGS) entry which is preliminary data.</text>
</comment>
<feature type="transmembrane region" description="Helical" evidence="1">
    <location>
        <begin position="115"/>
        <end position="133"/>
    </location>
</feature>
<dbReference type="OrthoDB" id="2380880at2"/>
<proteinExistence type="predicted"/>
<protein>
    <submittedName>
        <fullName evidence="2">Uncharacterized protein</fullName>
    </submittedName>
</protein>
<feature type="transmembrane region" description="Helical" evidence="1">
    <location>
        <begin position="220"/>
        <end position="241"/>
    </location>
</feature>
<evidence type="ECO:0000256" key="1">
    <source>
        <dbReference type="SAM" id="Phobius"/>
    </source>
</evidence>